<dbReference type="InterPro" id="IPR035919">
    <property type="entry name" value="EAL_sf"/>
</dbReference>
<dbReference type="Pfam" id="PF13426">
    <property type="entry name" value="PAS_9"/>
    <property type="match status" value="2"/>
</dbReference>
<dbReference type="RefSeq" id="WP_196124890.1">
    <property type="nucleotide sequence ID" value="NZ_JADPMR010000004.1"/>
</dbReference>
<dbReference type="CDD" id="cd00130">
    <property type="entry name" value="PAS"/>
    <property type="match status" value="2"/>
</dbReference>
<dbReference type="CDD" id="cd01949">
    <property type="entry name" value="GGDEF"/>
    <property type="match status" value="1"/>
</dbReference>
<dbReference type="Gene3D" id="3.30.450.20">
    <property type="entry name" value="PAS domain"/>
    <property type="match status" value="2"/>
</dbReference>
<dbReference type="InterPro" id="IPR029787">
    <property type="entry name" value="Nucleotide_cyclase"/>
</dbReference>
<evidence type="ECO:0000259" key="2">
    <source>
        <dbReference type="PROSITE" id="PS50887"/>
    </source>
</evidence>
<name>A0ABS0GKM7_9VIBR</name>
<dbReference type="InterPro" id="IPR001610">
    <property type="entry name" value="PAC"/>
</dbReference>
<reference evidence="3 4" key="1">
    <citation type="submission" date="2020-11" db="EMBL/GenBank/DDBJ databases">
        <title>Vibrio nitrifigilis sp. nov., a marine nitrogen-fixing bacterium isolated from the lagoon sediment of an islet inside an atoll.</title>
        <authorList>
            <person name="Wang L.-T."/>
            <person name="Shieh W.Y."/>
        </authorList>
    </citation>
    <scope>NUCLEOTIDE SEQUENCE [LARGE SCALE GENOMIC DNA]</scope>
    <source>
        <strain evidence="3 4">NFV-1</strain>
    </source>
</reference>
<dbReference type="InterPro" id="IPR043128">
    <property type="entry name" value="Rev_trsase/Diguanyl_cyclase"/>
</dbReference>
<dbReference type="InterPro" id="IPR052155">
    <property type="entry name" value="Biofilm_reg_signaling"/>
</dbReference>
<dbReference type="PANTHER" id="PTHR44757:SF2">
    <property type="entry name" value="BIOFILM ARCHITECTURE MAINTENANCE PROTEIN MBAA"/>
    <property type="match status" value="1"/>
</dbReference>
<dbReference type="Proteomes" id="UP000597206">
    <property type="component" value="Unassembled WGS sequence"/>
</dbReference>
<evidence type="ECO:0000259" key="1">
    <source>
        <dbReference type="PROSITE" id="PS50883"/>
    </source>
</evidence>
<dbReference type="SMART" id="SM00052">
    <property type="entry name" value="EAL"/>
    <property type="match status" value="1"/>
</dbReference>
<dbReference type="SMART" id="SM00267">
    <property type="entry name" value="GGDEF"/>
    <property type="match status" value="1"/>
</dbReference>
<feature type="domain" description="EAL" evidence="1">
    <location>
        <begin position="463"/>
        <end position="717"/>
    </location>
</feature>
<dbReference type="NCBIfam" id="TIGR00229">
    <property type="entry name" value="sensory_box"/>
    <property type="match status" value="2"/>
</dbReference>
<gene>
    <name evidence="3" type="ORF">I1A42_21325</name>
</gene>
<proteinExistence type="predicted"/>
<dbReference type="SMART" id="SM00091">
    <property type="entry name" value="PAS"/>
    <property type="match status" value="2"/>
</dbReference>
<dbReference type="PROSITE" id="PS50883">
    <property type="entry name" value="EAL"/>
    <property type="match status" value="1"/>
</dbReference>
<organism evidence="3 4">
    <name type="scientific">Vibrio nitrifigilis</name>
    <dbReference type="NCBI Taxonomy" id="2789781"/>
    <lineage>
        <taxon>Bacteria</taxon>
        <taxon>Pseudomonadati</taxon>
        <taxon>Pseudomonadota</taxon>
        <taxon>Gammaproteobacteria</taxon>
        <taxon>Vibrionales</taxon>
        <taxon>Vibrionaceae</taxon>
        <taxon>Vibrio</taxon>
    </lineage>
</organism>
<keyword evidence="4" id="KW-1185">Reference proteome</keyword>
<dbReference type="EMBL" id="JADPMR010000004">
    <property type="protein sequence ID" value="MBF9003024.1"/>
    <property type="molecule type" value="Genomic_DNA"/>
</dbReference>
<feature type="domain" description="GGDEF" evidence="2">
    <location>
        <begin position="321"/>
        <end position="454"/>
    </location>
</feature>
<dbReference type="PROSITE" id="PS50887">
    <property type="entry name" value="GGDEF"/>
    <property type="match status" value="1"/>
</dbReference>
<comment type="caution">
    <text evidence="3">The sequence shown here is derived from an EMBL/GenBank/DDBJ whole genome shotgun (WGS) entry which is preliminary data.</text>
</comment>
<dbReference type="PANTHER" id="PTHR44757">
    <property type="entry name" value="DIGUANYLATE CYCLASE DGCP"/>
    <property type="match status" value="1"/>
</dbReference>
<dbReference type="SUPFAM" id="SSF141868">
    <property type="entry name" value="EAL domain-like"/>
    <property type="match status" value="1"/>
</dbReference>
<dbReference type="InterPro" id="IPR000160">
    <property type="entry name" value="GGDEF_dom"/>
</dbReference>
<dbReference type="SMART" id="SM00086">
    <property type="entry name" value="PAC"/>
    <property type="match status" value="2"/>
</dbReference>
<dbReference type="Pfam" id="PF00563">
    <property type="entry name" value="EAL"/>
    <property type="match status" value="1"/>
</dbReference>
<dbReference type="Pfam" id="PF00990">
    <property type="entry name" value="GGDEF"/>
    <property type="match status" value="1"/>
</dbReference>
<sequence length="730" mass="82714">MKQCDKKNLEKRRENIIGLGDRSFRKNYYPQLKRNTDRLERFKALLDYTPDMVMLISLPDGKISDVNQAVCQLFGKSTDALVEHPIQDLPWGDNSGLINTLLSVSKSPDNKNSGSVVIDYMKNDGAQIYLELGYQLAKLDQADFCVVIGRDVTELVQQNEKLNSLLIEKNALLDNTLVGMAWVEDRHIISCNQRFEDMLGYEPGAIIGASTEILYDSAETYRMFGSEAYRVMTTEDTYTGSIQLKRADGNTVWCELTGNAIDKQHPHKGSVWIFNDINHLKLSEEKAVFMSQHDNLTGLPNHHLLSDRFDQAKVRADRYHYHIAVMSIDIDNFKTINDLVGYSGANDVLVQISQRLNDCFEELGTVSRQGGDEFIIMIPNLPNTDNSLSRISALFSAIEAPLYIHDQEIVLTHSVGVSFYPDDGTDFEMLLSKADSAMYQAKEDGRNTYRFYRKHMNRSVEDELTVAFGLRRAIEENQLQLYYQPKIEIASGMLMGAEALIRWIHPEKGMISPGKFIPIAETTGLIIPISDWVLKNACEAVARWREMGMPQPLVAVNLSALQFARGNVQESVYQAIKHANIEPGMLELELTESIMIRDPSRVLEVVQTLKDFGCRFSIDDFGTGYSSLAYLKRFPIDILKIDREFIKDVASNSDDEIIVKTIIQMAQSFGMTTVAEGIEDAETLEFLRHLGCDRSQGYYTGRPMPEHEFIEFMLNNKEKMISAGILSERK</sequence>
<dbReference type="Gene3D" id="3.30.70.270">
    <property type="match status" value="1"/>
</dbReference>
<accession>A0ABS0GKM7</accession>
<dbReference type="SUPFAM" id="SSF55785">
    <property type="entry name" value="PYP-like sensor domain (PAS domain)"/>
    <property type="match status" value="2"/>
</dbReference>
<dbReference type="InterPro" id="IPR001633">
    <property type="entry name" value="EAL_dom"/>
</dbReference>
<protein>
    <submittedName>
        <fullName evidence="3">EAL domain-containing protein</fullName>
    </submittedName>
</protein>
<evidence type="ECO:0000313" key="4">
    <source>
        <dbReference type="Proteomes" id="UP000597206"/>
    </source>
</evidence>
<dbReference type="SUPFAM" id="SSF55073">
    <property type="entry name" value="Nucleotide cyclase"/>
    <property type="match status" value="1"/>
</dbReference>
<dbReference type="NCBIfam" id="TIGR00254">
    <property type="entry name" value="GGDEF"/>
    <property type="match status" value="1"/>
</dbReference>
<dbReference type="InterPro" id="IPR035965">
    <property type="entry name" value="PAS-like_dom_sf"/>
</dbReference>
<evidence type="ECO:0000313" key="3">
    <source>
        <dbReference type="EMBL" id="MBF9003024.1"/>
    </source>
</evidence>
<dbReference type="Gene3D" id="3.20.20.450">
    <property type="entry name" value="EAL domain"/>
    <property type="match status" value="1"/>
</dbReference>
<dbReference type="InterPro" id="IPR000014">
    <property type="entry name" value="PAS"/>
</dbReference>
<dbReference type="CDD" id="cd01948">
    <property type="entry name" value="EAL"/>
    <property type="match status" value="1"/>
</dbReference>